<dbReference type="EMBL" id="JACGWJ010000425">
    <property type="protein sequence ID" value="KAL0292523.1"/>
    <property type="molecule type" value="Genomic_DNA"/>
</dbReference>
<proteinExistence type="predicted"/>
<dbReference type="GO" id="GO:0015074">
    <property type="term" value="P:DNA integration"/>
    <property type="evidence" value="ECO:0007669"/>
    <property type="project" value="InterPro"/>
</dbReference>
<keyword evidence="1" id="KW-0175">Coiled coil</keyword>
<dbReference type="GO" id="GO:0003676">
    <property type="term" value="F:nucleic acid binding"/>
    <property type="evidence" value="ECO:0007669"/>
    <property type="project" value="InterPro"/>
</dbReference>
<evidence type="ECO:0000256" key="1">
    <source>
        <dbReference type="SAM" id="Coils"/>
    </source>
</evidence>
<feature type="compositionally biased region" description="Polar residues" evidence="2">
    <location>
        <begin position="191"/>
        <end position="207"/>
    </location>
</feature>
<dbReference type="InterPro" id="IPR052160">
    <property type="entry name" value="Gypsy_RT_Integrase-like"/>
</dbReference>
<dbReference type="PROSITE" id="PS50994">
    <property type="entry name" value="INTEGRASE"/>
    <property type="match status" value="1"/>
</dbReference>
<feature type="domain" description="Integrase catalytic" evidence="3">
    <location>
        <begin position="1"/>
        <end position="80"/>
    </location>
</feature>
<dbReference type="Gene3D" id="3.30.420.10">
    <property type="entry name" value="Ribonuclease H-like superfamily/Ribonuclease H"/>
    <property type="match status" value="1"/>
</dbReference>
<comment type="caution">
    <text evidence="4">The sequence shown here is derived from an EMBL/GenBank/DDBJ whole genome shotgun (WGS) entry which is preliminary data.</text>
</comment>
<evidence type="ECO:0000259" key="3">
    <source>
        <dbReference type="PROSITE" id="PS50994"/>
    </source>
</evidence>
<dbReference type="InterPro" id="IPR036397">
    <property type="entry name" value="RNaseH_sf"/>
</dbReference>
<dbReference type="PANTHER" id="PTHR47266">
    <property type="entry name" value="ENDONUCLEASE-RELATED"/>
    <property type="match status" value="1"/>
</dbReference>
<evidence type="ECO:0000313" key="4">
    <source>
        <dbReference type="EMBL" id="KAL0292523.1"/>
    </source>
</evidence>
<organism evidence="4">
    <name type="scientific">Sesamum radiatum</name>
    <name type="common">Black benniseed</name>
    <dbReference type="NCBI Taxonomy" id="300843"/>
    <lineage>
        <taxon>Eukaryota</taxon>
        <taxon>Viridiplantae</taxon>
        <taxon>Streptophyta</taxon>
        <taxon>Embryophyta</taxon>
        <taxon>Tracheophyta</taxon>
        <taxon>Spermatophyta</taxon>
        <taxon>Magnoliopsida</taxon>
        <taxon>eudicotyledons</taxon>
        <taxon>Gunneridae</taxon>
        <taxon>Pentapetalae</taxon>
        <taxon>asterids</taxon>
        <taxon>lamiids</taxon>
        <taxon>Lamiales</taxon>
        <taxon>Pedaliaceae</taxon>
        <taxon>Sesamum</taxon>
    </lineage>
</organism>
<evidence type="ECO:0000256" key="2">
    <source>
        <dbReference type="SAM" id="MobiDB-lite"/>
    </source>
</evidence>
<reference evidence="4" key="2">
    <citation type="journal article" date="2024" name="Plant">
        <title>Genomic evolution and insights into agronomic trait innovations of Sesamum species.</title>
        <authorList>
            <person name="Miao H."/>
            <person name="Wang L."/>
            <person name="Qu L."/>
            <person name="Liu H."/>
            <person name="Sun Y."/>
            <person name="Le M."/>
            <person name="Wang Q."/>
            <person name="Wei S."/>
            <person name="Zheng Y."/>
            <person name="Lin W."/>
            <person name="Duan Y."/>
            <person name="Cao H."/>
            <person name="Xiong S."/>
            <person name="Wang X."/>
            <person name="Wei L."/>
            <person name="Li C."/>
            <person name="Ma Q."/>
            <person name="Ju M."/>
            <person name="Zhao R."/>
            <person name="Li G."/>
            <person name="Mu C."/>
            <person name="Tian Q."/>
            <person name="Mei H."/>
            <person name="Zhang T."/>
            <person name="Gao T."/>
            <person name="Zhang H."/>
        </authorList>
    </citation>
    <scope>NUCLEOTIDE SEQUENCE</scope>
    <source>
        <strain evidence="4">G02</strain>
    </source>
</reference>
<dbReference type="SUPFAM" id="SSF53098">
    <property type="entry name" value="Ribonuclease H-like"/>
    <property type="match status" value="1"/>
</dbReference>
<dbReference type="AlphaFoldDB" id="A0AAW2JG47"/>
<feature type="region of interest" description="Disordered" evidence="2">
    <location>
        <begin position="187"/>
        <end position="207"/>
    </location>
</feature>
<gene>
    <name evidence="4" type="ORF">Sradi_6985900</name>
</gene>
<sequence length="223" mass="25948">MVSALLKKYNVTHRVSTAYHPQTNGQAEVSNREIKSILEKTVNPNRKDWSTRLDDALWAYRTAYKTPIGMSPYRLIFGKPCHLPVELEHRAFWAIKQLNMTMNEAGSQRKLQLQELEEIRNDAYENSRIYKDKTKAFHDHAISRKVFIVGQKVLLFHSKLKLFPVEIQSLTTTKVFKVNGHRLKPFYEGQGEQTNDQQLGVPTPKRSSYSVNEHFLRVRRAHA</sequence>
<accession>A0AAW2JG47</accession>
<dbReference type="InterPro" id="IPR001584">
    <property type="entry name" value="Integrase_cat-core"/>
</dbReference>
<feature type="coiled-coil region" evidence="1">
    <location>
        <begin position="102"/>
        <end position="133"/>
    </location>
</feature>
<dbReference type="InterPro" id="IPR012337">
    <property type="entry name" value="RNaseH-like_sf"/>
</dbReference>
<reference evidence="4" key="1">
    <citation type="submission" date="2020-06" db="EMBL/GenBank/DDBJ databases">
        <authorList>
            <person name="Li T."/>
            <person name="Hu X."/>
            <person name="Zhang T."/>
            <person name="Song X."/>
            <person name="Zhang H."/>
            <person name="Dai N."/>
            <person name="Sheng W."/>
            <person name="Hou X."/>
            <person name="Wei L."/>
        </authorList>
    </citation>
    <scope>NUCLEOTIDE SEQUENCE</scope>
    <source>
        <strain evidence="4">G02</strain>
        <tissue evidence="4">Leaf</tissue>
    </source>
</reference>
<name>A0AAW2JG47_SESRA</name>
<protein>
    <recommendedName>
        <fullName evidence="3">Integrase catalytic domain-containing protein</fullName>
    </recommendedName>
</protein>